<sequence>MRRAKIIQLFTITDSRGSLSFFEENNPIPFKIQSSYWIFNGCQRQDYAHKESEEFIVALSGHCDIIIDDGKIKKKYMLTKPSYGLYIPDLHWSKIENFSKDFILLVITSSEIDKIDCIYDYDEFLNLLNK</sequence>
<dbReference type="CDD" id="cd20292">
    <property type="entry name" value="cupin_QdtA-like"/>
    <property type="match status" value="1"/>
</dbReference>
<accession>A0AAE9MT03</accession>
<organism evidence="2 3">
    <name type="scientific">Treponema putidum</name>
    <dbReference type="NCBI Taxonomy" id="221027"/>
    <lineage>
        <taxon>Bacteria</taxon>
        <taxon>Pseudomonadati</taxon>
        <taxon>Spirochaetota</taxon>
        <taxon>Spirochaetia</taxon>
        <taxon>Spirochaetales</taxon>
        <taxon>Treponemataceae</taxon>
        <taxon>Treponema</taxon>
    </lineage>
</organism>
<gene>
    <name evidence="2" type="ORF">E4N74_03730</name>
</gene>
<name>A0AAE9MT03_9SPIR</name>
<dbReference type="InterPro" id="IPR011051">
    <property type="entry name" value="RmlC_Cupin_sf"/>
</dbReference>
<dbReference type="EMBL" id="CP038804">
    <property type="protein sequence ID" value="UTY33216.1"/>
    <property type="molecule type" value="Genomic_DNA"/>
</dbReference>
<dbReference type="Pfam" id="PF05523">
    <property type="entry name" value="FdtA"/>
    <property type="match status" value="1"/>
</dbReference>
<evidence type="ECO:0000313" key="3">
    <source>
        <dbReference type="Proteomes" id="UP001058682"/>
    </source>
</evidence>
<dbReference type="AlphaFoldDB" id="A0AAE9MT03"/>
<feature type="domain" description="Sugar 3,4-ketoisomerase QdtA cupin" evidence="1">
    <location>
        <begin position="4"/>
        <end position="127"/>
    </location>
</feature>
<dbReference type="RefSeq" id="WP_002678015.1">
    <property type="nucleotide sequence ID" value="NZ_CP038804.1"/>
</dbReference>
<dbReference type="Gene3D" id="2.60.120.10">
    <property type="entry name" value="Jelly Rolls"/>
    <property type="match status" value="1"/>
</dbReference>
<reference evidence="2" key="1">
    <citation type="submission" date="2019-04" db="EMBL/GenBank/DDBJ databases">
        <title>Whole genome sequencing of oral phylogroup 2 treponemes.</title>
        <authorList>
            <person name="Chan Y."/>
            <person name="Zeng H.H."/>
            <person name="Yu X.L."/>
            <person name="Leung W.K."/>
            <person name="Watt R.M."/>
        </authorList>
    </citation>
    <scope>NUCLEOTIDE SEQUENCE</scope>
    <source>
        <strain evidence="2">OMZ 835</strain>
    </source>
</reference>
<evidence type="ECO:0000313" key="2">
    <source>
        <dbReference type="EMBL" id="UTY33216.1"/>
    </source>
</evidence>
<protein>
    <submittedName>
        <fullName evidence="2">WxcM-like domain-containing protein</fullName>
    </submittedName>
</protein>
<dbReference type="SUPFAM" id="SSF51182">
    <property type="entry name" value="RmlC-like cupins"/>
    <property type="match status" value="1"/>
</dbReference>
<proteinExistence type="predicted"/>
<dbReference type="InterPro" id="IPR008894">
    <property type="entry name" value="QdtA_cupin_dom"/>
</dbReference>
<dbReference type="InterPro" id="IPR014710">
    <property type="entry name" value="RmlC-like_jellyroll"/>
</dbReference>
<dbReference type="Proteomes" id="UP001058682">
    <property type="component" value="Chromosome"/>
</dbReference>
<evidence type="ECO:0000259" key="1">
    <source>
        <dbReference type="Pfam" id="PF05523"/>
    </source>
</evidence>